<keyword evidence="2" id="KW-1185">Reference proteome</keyword>
<name>A0A7D6ZIT0_9NOCA</name>
<dbReference type="AlphaFoldDB" id="A0A7D6ZIT0"/>
<proteinExistence type="predicted"/>
<protein>
    <submittedName>
        <fullName evidence="1">Pyridoxamine 5'-phosphate oxidase family protein</fullName>
    </submittedName>
</protein>
<reference evidence="1 2" key="1">
    <citation type="submission" date="2020-07" db="EMBL/GenBank/DDBJ databases">
        <authorList>
            <person name="Zhuang K."/>
            <person name="Ran Y."/>
        </authorList>
    </citation>
    <scope>NUCLEOTIDE SEQUENCE [LARGE SCALE GENOMIC DNA]</scope>
    <source>
        <strain evidence="1 2">WCH-YHL-001</strain>
    </source>
</reference>
<dbReference type="Pfam" id="PF12900">
    <property type="entry name" value="Pyridox_ox_2"/>
    <property type="match status" value="1"/>
</dbReference>
<accession>A0A7D6ZIT0</accession>
<dbReference type="InterPro" id="IPR024747">
    <property type="entry name" value="Pyridox_Oxase-rel"/>
</dbReference>
<evidence type="ECO:0000313" key="2">
    <source>
        <dbReference type="Proteomes" id="UP000515512"/>
    </source>
</evidence>
<dbReference type="SUPFAM" id="SSF50475">
    <property type="entry name" value="FMN-binding split barrel"/>
    <property type="match status" value="1"/>
</dbReference>
<dbReference type="EMBL" id="CP059399">
    <property type="protein sequence ID" value="QLY34658.1"/>
    <property type="molecule type" value="Genomic_DNA"/>
</dbReference>
<dbReference type="InterPro" id="IPR012349">
    <property type="entry name" value="Split_barrel_FMN-bd"/>
</dbReference>
<dbReference type="RefSeq" id="WP_181585817.1">
    <property type="nucleotide sequence ID" value="NZ_CP059399.1"/>
</dbReference>
<sequence length="121" mass="13383">MRLLAAVPFGRVVFTQDALPAIRPVYHLIDEGQIIVVRNRLTARFTTVTDDRTNVVVAFEADDIDPVSHTGWSVVATGFARPVTDPDRIAHYERLLDPWVAGHLDSVIAIEPSIVTGLRLV</sequence>
<gene>
    <name evidence="1" type="ORF">H0264_24975</name>
</gene>
<dbReference type="Gene3D" id="2.30.110.10">
    <property type="entry name" value="Electron Transport, Fmn-binding Protein, Chain A"/>
    <property type="match status" value="1"/>
</dbReference>
<evidence type="ECO:0000313" key="1">
    <source>
        <dbReference type="EMBL" id="QLY34658.1"/>
    </source>
</evidence>
<organism evidence="1 2">
    <name type="scientific">Nocardia huaxiensis</name>
    <dbReference type="NCBI Taxonomy" id="2755382"/>
    <lineage>
        <taxon>Bacteria</taxon>
        <taxon>Bacillati</taxon>
        <taxon>Actinomycetota</taxon>
        <taxon>Actinomycetes</taxon>
        <taxon>Mycobacteriales</taxon>
        <taxon>Nocardiaceae</taxon>
        <taxon>Nocardia</taxon>
    </lineage>
</organism>
<dbReference type="Proteomes" id="UP000515512">
    <property type="component" value="Chromosome"/>
</dbReference>
<dbReference type="KEGG" id="nhu:H0264_24975"/>